<protein>
    <submittedName>
        <fullName evidence="6">50S ribosomal protein L5</fullName>
    </submittedName>
</protein>
<dbReference type="GO" id="GO:0006412">
    <property type="term" value="P:translation"/>
    <property type="evidence" value="ECO:0007669"/>
    <property type="project" value="InterPro"/>
</dbReference>
<dbReference type="GO" id="GO:1990904">
    <property type="term" value="C:ribonucleoprotein complex"/>
    <property type="evidence" value="ECO:0007669"/>
    <property type="project" value="UniProtKB-KW"/>
</dbReference>
<name>A0A644T6B1_9ZZZZ</name>
<dbReference type="GO" id="GO:0003735">
    <property type="term" value="F:structural constituent of ribosome"/>
    <property type="evidence" value="ECO:0007669"/>
    <property type="project" value="InterPro"/>
</dbReference>
<sequence>MTKEIKKTEYKVKEKIASAFDQMKSEFKYKNKLQAPRLTKITISVATGRAMKQDKKKNEFVIGRLTKIVGQRPVERQAKKSIASFKTRTGDKIGVAVTLRGAKMYGFLEKLLNASLPRTKDFRGIKRTSVDEIGNITFGIKEHTIFPEIHDEELKDIFGMAVTLTTTAKTKEEATRFFEIIGVPLKKD</sequence>
<reference evidence="6" key="1">
    <citation type="submission" date="2019-08" db="EMBL/GenBank/DDBJ databases">
        <authorList>
            <person name="Kucharzyk K."/>
            <person name="Murdoch R.W."/>
            <person name="Higgins S."/>
            <person name="Loffler F."/>
        </authorList>
    </citation>
    <scope>NUCLEOTIDE SEQUENCE</scope>
</reference>
<dbReference type="Gene3D" id="3.30.1440.10">
    <property type="match status" value="1"/>
</dbReference>
<dbReference type="GO" id="GO:0005840">
    <property type="term" value="C:ribosome"/>
    <property type="evidence" value="ECO:0007669"/>
    <property type="project" value="UniProtKB-KW"/>
</dbReference>
<dbReference type="Pfam" id="PF00673">
    <property type="entry name" value="Ribosomal_L5_C"/>
    <property type="match status" value="1"/>
</dbReference>
<accession>A0A644T6B1</accession>
<gene>
    <name evidence="6" type="primary">rplE_3</name>
    <name evidence="6" type="ORF">SDC9_08020</name>
</gene>
<comment type="caution">
    <text evidence="6">The sequence shown here is derived from an EMBL/GenBank/DDBJ whole genome shotgun (WGS) entry which is preliminary data.</text>
</comment>
<dbReference type="HAMAP" id="MF_01333_B">
    <property type="entry name" value="Ribosomal_uL5_B"/>
    <property type="match status" value="1"/>
</dbReference>
<dbReference type="InterPro" id="IPR031309">
    <property type="entry name" value="Ribosomal_uL5_C"/>
</dbReference>
<keyword evidence="3" id="KW-0687">Ribonucleoprotein</keyword>
<dbReference type="FunFam" id="3.30.1440.10:FF:000001">
    <property type="entry name" value="50S ribosomal protein L5"/>
    <property type="match status" value="1"/>
</dbReference>
<dbReference type="EMBL" id="VSSQ01000017">
    <property type="protein sequence ID" value="MPL62400.1"/>
    <property type="molecule type" value="Genomic_DNA"/>
</dbReference>
<evidence type="ECO:0000256" key="3">
    <source>
        <dbReference type="ARBA" id="ARBA00023274"/>
    </source>
</evidence>
<keyword evidence="2 6" id="KW-0689">Ribosomal protein</keyword>
<dbReference type="NCBIfam" id="NF000585">
    <property type="entry name" value="PRK00010.1"/>
    <property type="match status" value="1"/>
</dbReference>
<dbReference type="InterPro" id="IPR022803">
    <property type="entry name" value="Ribosomal_uL5_dom_sf"/>
</dbReference>
<dbReference type="InterPro" id="IPR002132">
    <property type="entry name" value="Ribosomal_uL5"/>
</dbReference>
<dbReference type="SUPFAM" id="SSF55282">
    <property type="entry name" value="RL5-like"/>
    <property type="match status" value="1"/>
</dbReference>
<evidence type="ECO:0000259" key="4">
    <source>
        <dbReference type="Pfam" id="PF00281"/>
    </source>
</evidence>
<evidence type="ECO:0000256" key="2">
    <source>
        <dbReference type="ARBA" id="ARBA00022980"/>
    </source>
</evidence>
<dbReference type="PANTHER" id="PTHR11994">
    <property type="entry name" value="60S RIBOSOMAL PROTEIN L11-RELATED"/>
    <property type="match status" value="1"/>
</dbReference>
<feature type="domain" description="Large ribosomal subunit protein uL5 N-terminal" evidence="4">
    <location>
        <begin position="31"/>
        <end position="88"/>
    </location>
</feature>
<dbReference type="PIRSF" id="PIRSF002161">
    <property type="entry name" value="Ribosomal_L5"/>
    <property type="match status" value="1"/>
</dbReference>
<evidence type="ECO:0000313" key="6">
    <source>
        <dbReference type="EMBL" id="MPL62400.1"/>
    </source>
</evidence>
<evidence type="ECO:0000259" key="5">
    <source>
        <dbReference type="Pfam" id="PF00673"/>
    </source>
</evidence>
<dbReference type="InterPro" id="IPR020930">
    <property type="entry name" value="Ribosomal_uL5_bac-type"/>
</dbReference>
<dbReference type="InterPro" id="IPR031310">
    <property type="entry name" value="Ribosomal_uL5_N"/>
</dbReference>
<comment type="similarity">
    <text evidence="1">Belongs to the universal ribosomal protein uL5 family.</text>
</comment>
<dbReference type="Pfam" id="PF00281">
    <property type="entry name" value="Ribosomal_L5"/>
    <property type="match status" value="1"/>
</dbReference>
<evidence type="ECO:0000256" key="1">
    <source>
        <dbReference type="ARBA" id="ARBA00008553"/>
    </source>
</evidence>
<organism evidence="6">
    <name type="scientific">bioreactor metagenome</name>
    <dbReference type="NCBI Taxonomy" id="1076179"/>
    <lineage>
        <taxon>unclassified sequences</taxon>
        <taxon>metagenomes</taxon>
        <taxon>ecological metagenomes</taxon>
    </lineage>
</organism>
<proteinExistence type="inferred from homology"/>
<feature type="domain" description="Large ribosomal subunit protein uL5 C-terminal" evidence="5">
    <location>
        <begin position="92"/>
        <end position="184"/>
    </location>
</feature>
<dbReference type="AlphaFoldDB" id="A0A644T6B1"/>